<evidence type="ECO:0000313" key="6">
    <source>
        <dbReference type="Proteomes" id="UP000195101"/>
    </source>
</evidence>
<dbReference type="EMBL" id="MDJZ01000005">
    <property type="protein sequence ID" value="OUE27208.1"/>
    <property type="molecule type" value="Genomic_DNA"/>
</dbReference>
<dbReference type="PANTHER" id="PTHR43685:SF5">
    <property type="entry name" value="GLYCOSYLTRANSFERASE EPSE-RELATED"/>
    <property type="match status" value="1"/>
</dbReference>
<dbReference type="AlphaFoldDB" id="A0A251YT25"/>
<evidence type="ECO:0000256" key="2">
    <source>
        <dbReference type="ARBA" id="ARBA00022676"/>
    </source>
</evidence>
<evidence type="ECO:0000256" key="1">
    <source>
        <dbReference type="ARBA" id="ARBA00006739"/>
    </source>
</evidence>
<dbReference type="Gene3D" id="3.90.550.10">
    <property type="entry name" value="Spore Coat Polysaccharide Biosynthesis Protein SpsA, Chain A"/>
    <property type="match status" value="1"/>
</dbReference>
<feature type="domain" description="Glycosyltransferase 2-like" evidence="4">
    <location>
        <begin position="6"/>
        <end position="160"/>
    </location>
</feature>
<proteinExistence type="inferred from homology"/>
<dbReference type="InterPro" id="IPR001173">
    <property type="entry name" value="Glyco_trans_2-like"/>
</dbReference>
<dbReference type="Proteomes" id="UP000195101">
    <property type="component" value="Unassembled WGS sequence"/>
</dbReference>
<protein>
    <submittedName>
        <fullName evidence="5">UDP-Gal:alpha-D-GlcNAc-diphosphoundecaprenol beta-1,3-galactosyltransferase</fullName>
    </submittedName>
</protein>
<comment type="caution">
    <text evidence="5">The sequence shown here is derived from an EMBL/GenBank/DDBJ whole genome shotgun (WGS) entry which is preliminary data.</text>
</comment>
<dbReference type="PANTHER" id="PTHR43685">
    <property type="entry name" value="GLYCOSYLTRANSFERASE"/>
    <property type="match status" value="1"/>
</dbReference>
<dbReference type="OrthoDB" id="7665907at2"/>
<dbReference type="GO" id="GO:0016757">
    <property type="term" value="F:glycosyltransferase activity"/>
    <property type="evidence" value="ECO:0007669"/>
    <property type="project" value="UniProtKB-KW"/>
</dbReference>
<evidence type="ECO:0000313" key="5">
    <source>
        <dbReference type="EMBL" id="OUE27208.1"/>
    </source>
</evidence>
<keyword evidence="3 5" id="KW-0808">Transferase</keyword>
<dbReference type="Pfam" id="PF00535">
    <property type="entry name" value="Glycos_transf_2"/>
    <property type="match status" value="1"/>
</dbReference>
<name>A0A251YT25_9MICO</name>
<evidence type="ECO:0000259" key="4">
    <source>
        <dbReference type="Pfam" id="PF00535"/>
    </source>
</evidence>
<reference evidence="5 6" key="1">
    <citation type="submission" date="2016-08" db="EMBL/GenBank/DDBJ databases">
        <title>Genome sequence of Clavibacter michiganensis spp strain CFBP8019.</title>
        <authorList>
            <person name="Thapa S.P."/>
            <person name="Coaker G."/>
            <person name="Jacques M.-A."/>
        </authorList>
    </citation>
    <scope>NUCLEOTIDE SEQUENCE [LARGE SCALE GENOMIC DNA]</scope>
    <source>
        <strain evidence="5">CFBP8019</strain>
    </source>
</reference>
<organism evidence="5 6">
    <name type="scientific">Clavibacter michiganensis</name>
    <dbReference type="NCBI Taxonomy" id="28447"/>
    <lineage>
        <taxon>Bacteria</taxon>
        <taxon>Bacillati</taxon>
        <taxon>Actinomycetota</taxon>
        <taxon>Actinomycetes</taxon>
        <taxon>Micrococcales</taxon>
        <taxon>Microbacteriaceae</taxon>
        <taxon>Clavibacter</taxon>
    </lineage>
</organism>
<accession>A0A251YT25</accession>
<dbReference type="SUPFAM" id="SSF53448">
    <property type="entry name" value="Nucleotide-diphospho-sugar transferases"/>
    <property type="match status" value="1"/>
</dbReference>
<comment type="similarity">
    <text evidence="1">Belongs to the glycosyltransferase 2 family.</text>
</comment>
<sequence length="281" mass="31008">MTEPFSLLLPVYSGDKPDYFVRAFRSSVDQQTLRPDQVVVVQDGPISAALARAVDEAVASSPVKASVVRLARNVGLAHALERGLDACDHDVVARMDADDISLPERFARQLELMGTGLDLVGTGMYEFADEVGTIVGTRTPPTGAARIGGYARFHDPFNHPTVVYRRSAVRAAGGYIDIGLMEDYYLFARMVQAGARVENIPEPLVMYRVSDGAYARRGGLSQLRAELRLQREFRRRRFTTPYQAVRNVAIRGGYRLVPERLRRWAYGRVFAGGSGAGRSTP</sequence>
<dbReference type="RefSeq" id="WP_086513823.1">
    <property type="nucleotide sequence ID" value="NZ_MDJZ01000005.1"/>
</dbReference>
<gene>
    <name evidence="5" type="primary">wbbD</name>
    <name evidence="5" type="ORF">BFL37_03755</name>
</gene>
<keyword evidence="6" id="KW-1185">Reference proteome</keyword>
<dbReference type="InterPro" id="IPR050834">
    <property type="entry name" value="Glycosyltransf_2"/>
</dbReference>
<dbReference type="InterPro" id="IPR029044">
    <property type="entry name" value="Nucleotide-diphossugar_trans"/>
</dbReference>
<keyword evidence="2 5" id="KW-0328">Glycosyltransferase</keyword>
<evidence type="ECO:0000256" key="3">
    <source>
        <dbReference type="ARBA" id="ARBA00022679"/>
    </source>
</evidence>